<dbReference type="InterPro" id="IPR050983">
    <property type="entry name" value="GST_Omega/HSP26"/>
</dbReference>
<dbReference type="GO" id="GO:0005737">
    <property type="term" value="C:cytoplasm"/>
    <property type="evidence" value="ECO:0007669"/>
    <property type="project" value="TreeGrafter"/>
</dbReference>
<accession>A0A2T6GFW3</accession>
<dbReference type="PANTHER" id="PTHR43968">
    <property type="match status" value="1"/>
</dbReference>
<dbReference type="Gene3D" id="3.40.30.10">
    <property type="entry name" value="Glutaredoxin"/>
    <property type="match status" value="1"/>
</dbReference>
<dbReference type="Gene3D" id="1.20.1050.10">
    <property type="match status" value="1"/>
</dbReference>
<evidence type="ECO:0000313" key="3">
    <source>
        <dbReference type="Proteomes" id="UP000244178"/>
    </source>
</evidence>
<dbReference type="Pfam" id="PF13417">
    <property type="entry name" value="GST_N_3"/>
    <property type="match status" value="1"/>
</dbReference>
<feature type="domain" description="GST N-terminal" evidence="1">
    <location>
        <begin position="7"/>
        <end position="85"/>
    </location>
</feature>
<name>A0A2T6GFW3_9PSED</name>
<dbReference type="AlphaFoldDB" id="A0A2T6GFW3"/>
<dbReference type="SUPFAM" id="SSF52833">
    <property type="entry name" value="Thioredoxin-like"/>
    <property type="match status" value="1"/>
</dbReference>
<dbReference type="GO" id="GO:0016740">
    <property type="term" value="F:transferase activity"/>
    <property type="evidence" value="ECO:0007669"/>
    <property type="project" value="UniProtKB-KW"/>
</dbReference>
<dbReference type="InterPro" id="IPR040079">
    <property type="entry name" value="Glutathione_S-Trfase"/>
</dbReference>
<evidence type="ECO:0000259" key="1">
    <source>
        <dbReference type="PROSITE" id="PS50404"/>
    </source>
</evidence>
<dbReference type="CDD" id="cd03196">
    <property type="entry name" value="GST_C_5"/>
    <property type="match status" value="1"/>
</dbReference>
<dbReference type="PROSITE" id="PS50404">
    <property type="entry name" value="GST_NTER"/>
    <property type="match status" value="1"/>
</dbReference>
<dbReference type="SUPFAM" id="SSF47616">
    <property type="entry name" value="GST C-terminal domain-like"/>
    <property type="match status" value="1"/>
</dbReference>
<dbReference type="SFLD" id="SFLDS00019">
    <property type="entry name" value="Glutathione_Transferase_(cytos"/>
    <property type="match status" value="1"/>
</dbReference>
<dbReference type="SFLD" id="SFLDG00358">
    <property type="entry name" value="Main_(cytGST)"/>
    <property type="match status" value="1"/>
</dbReference>
<dbReference type="EMBL" id="PYJM01000005">
    <property type="protein sequence ID" value="PUA43032.1"/>
    <property type="molecule type" value="Genomic_DNA"/>
</dbReference>
<reference evidence="2 3" key="1">
    <citation type="submission" date="2018-03" db="EMBL/GenBank/DDBJ databases">
        <title>Draft genome sequence of the plant growth promoting rhizobacterium Pseudomonas protegens strain BNJ-SS-45 isolated from wheat (Triticum aestivum) rhizosphere.</title>
        <authorList>
            <person name="Bajpai A."/>
            <person name="Shende K."/>
            <person name="Meena N."/>
            <person name="Upadhyayula S.R."/>
            <person name="Suravajhala P."/>
            <person name="Medicherla K.M."/>
            <person name="Johri B.N."/>
        </authorList>
    </citation>
    <scope>NUCLEOTIDE SEQUENCE [LARGE SCALE GENOMIC DNA]</scope>
    <source>
        <strain evidence="2 3">BNJ-SS-45</strain>
    </source>
</reference>
<organism evidence="2 3">
    <name type="scientific">Pseudomonas protegens</name>
    <dbReference type="NCBI Taxonomy" id="380021"/>
    <lineage>
        <taxon>Bacteria</taxon>
        <taxon>Pseudomonadati</taxon>
        <taxon>Pseudomonadota</taxon>
        <taxon>Gammaproteobacteria</taxon>
        <taxon>Pseudomonadales</taxon>
        <taxon>Pseudomonadaceae</taxon>
        <taxon>Pseudomonas</taxon>
    </lineage>
</organism>
<sequence>MSTRPMPEATLYSFRRCPYAMRARLALRYAQVPVQIVEVSLKAKPAEMLALSPKGTVPVLAVDGRVIDESLEIMHWALEQHDPDNWRLIGAPEAQTRMAALIAENDQVFKVHLNRYKYAERYPEAPMEHYRAKGEVFLAQLERLLQERRHLLAAHPSLADMALLPFVRQFAHVDREWFAQTPYPALQEWLQVFLESKLFVGVMAKTLA</sequence>
<keyword evidence="2" id="KW-0808">Transferase</keyword>
<dbReference type="RefSeq" id="WP_108545420.1">
    <property type="nucleotide sequence ID" value="NZ_PYJM01000005.1"/>
</dbReference>
<dbReference type="InterPro" id="IPR004045">
    <property type="entry name" value="Glutathione_S-Trfase_N"/>
</dbReference>
<dbReference type="InterPro" id="IPR036282">
    <property type="entry name" value="Glutathione-S-Trfase_C_sf"/>
</dbReference>
<dbReference type="PANTHER" id="PTHR43968:SF6">
    <property type="entry name" value="GLUTATHIONE S-TRANSFERASE OMEGA"/>
    <property type="match status" value="1"/>
</dbReference>
<gene>
    <name evidence="2" type="ORF">C5U62_20470</name>
</gene>
<dbReference type="InterPro" id="IPR036249">
    <property type="entry name" value="Thioredoxin-like_sf"/>
</dbReference>
<dbReference type="Pfam" id="PF13410">
    <property type="entry name" value="GST_C_2"/>
    <property type="match status" value="1"/>
</dbReference>
<dbReference type="Proteomes" id="UP000244178">
    <property type="component" value="Unassembled WGS sequence"/>
</dbReference>
<protein>
    <submittedName>
        <fullName evidence="2">Glutathione S-transferase</fullName>
    </submittedName>
</protein>
<dbReference type="PROSITE" id="PS51354">
    <property type="entry name" value="GLUTAREDOXIN_2"/>
    <property type="match status" value="1"/>
</dbReference>
<proteinExistence type="predicted"/>
<evidence type="ECO:0000313" key="2">
    <source>
        <dbReference type="EMBL" id="PUA43032.1"/>
    </source>
</evidence>
<comment type="caution">
    <text evidence="2">The sequence shown here is derived from an EMBL/GenBank/DDBJ whole genome shotgun (WGS) entry which is preliminary data.</text>
</comment>